<sequence>MRSRLLALPDNGRLPDKLTSAAMPRTAGFSACLLRDDVRSRCVHRFPPIPILWSNNSRDGAFPSLNMRYTMRPDFDPGRIVS</sequence>
<evidence type="ECO:0000313" key="1">
    <source>
        <dbReference type="EMBL" id="EHQ63348.1"/>
    </source>
</evidence>
<dbReference type="Proteomes" id="UP000003900">
    <property type="component" value="Unassembled WGS sequence"/>
</dbReference>
<proteinExistence type="predicted"/>
<dbReference type="EMBL" id="AHKH01000009">
    <property type="protein sequence ID" value="EHQ63348.1"/>
    <property type="molecule type" value="Genomic_DNA"/>
</dbReference>
<gene>
    <name evidence="1" type="ORF">PDENDC454_05676</name>
</gene>
<keyword evidence="2" id="KW-1185">Reference proteome</keyword>
<accession>H3SC56</accession>
<evidence type="ECO:0000313" key="2">
    <source>
        <dbReference type="Proteomes" id="UP000003900"/>
    </source>
</evidence>
<protein>
    <submittedName>
        <fullName evidence="1">Uncharacterized protein</fullName>
    </submittedName>
</protein>
<name>H3SC56_9BACL</name>
<dbReference type="AlphaFoldDB" id="H3SC56"/>
<comment type="caution">
    <text evidence="1">The sequence shown here is derived from an EMBL/GenBank/DDBJ whole genome shotgun (WGS) entry which is preliminary data.</text>
</comment>
<reference evidence="1 2" key="1">
    <citation type="journal article" date="2012" name="J. Bacteriol.">
        <title>Genome Sequence of the Pattern-Forming Social Bacterium Paenibacillus dendritiformis C454 Chiral Morphotype.</title>
        <authorList>
            <person name="Sirota-Madi A."/>
            <person name="Olender T."/>
            <person name="Helman Y."/>
            <person name="Brainis I."/>
            <person name="Finkelshtein A."/>
            <person name="Roth D."/>
            <person name="Hagai E."/>
            <person name="Leshkowitz D."/>
            <person name="Brodsky L."/>
            <person name="Galatenko V."/>
            <person name="Nikolaev V."/>
            <person name="Gutnick D.L."/>
            <person name="Lancet D."/>
            <person name="Ben-Jacob E."/>
        </authorList>
    </citation>
    <scope>NUCLEOTIDE SEQUENCE [LARGE SCALE GENOMIC DNA]</scope>
    <source>
        <strain evidence="1 2">C454</strain>
    </source>
</reference>
<dbReference type="PATRIC" id="fig|1131935.3.peg.1135"/>
<organism evidence="1 2">
    <name type="scientific">Paenibacillus dendritiformis C454</name>
    <dbReference type="NCBI Taxonomy" id="1131935"/>
    <lineage>
        <taxon>Bacteria</taxon>
        <taxon>Bacillati</taxon>
        <taxon>Bacillota</taxon>
        <taxon>Bacilli</taxon>
        <taxon>Bacillales</taxon>
        <taxon>Paenibacillaceae</taxon>
        <taxon>Paenibacillus</taxon>
    </lineage>
</organism>